<dbReference type="GO" id="GO:0005829">
    <property type="term" value="C:cytosol"/>
    <property type="evidence" value="ECO:0007669"/>
    <property type="project" value="TreeGrafter"/>
</dbReference>
<proteinExistence type="predicted"/>
<sequence>MIDKIKNILNSYNEIKDWKIIEKNSSSKELFFIRKELDMNRATKTHEIILTIYRDFEENEKKYKGHSTTNIHPTMTEEEIKTNIEDAYFSAKFVKNEYYPLAMPKENKNTLSNKFNEKSMEEWIPILTKEIFKNDKYKDGWINSAELFLTKNKIRLLNSNGIDVEYEKYDGMLEFIVNWKGNEEIELFEIINFSDYVEDFISSKIKEKFEIAKYRAIAQSTPSVKDIPVLLTGSSVRNLFDYYVEQSNAAMVYQQYSNFKVGESIQGDKINGDKINITLDPLMKNSTRANLYDEDGIPLEKVELIKNGKLKRYSGNLRYSHYLNIEPTGNINNVVVECGNKTLDELKKEPHLELIEFSGFDVDTLTGDFGSEIRFGWYYDGKNKLPITGGSISGNLKEVQNEMYLSKEYQQINNFIGPKSIKIFNVSISG</sequence>
<dbReference type="KEGG" id="ocy:OSSY52_16670"/>
<reference evidence="2 3" key="1">
    <citation type="submission" date="2018-06" db="EMBL/GenBank/DDBJ databases">
        <title>Genome sequencing of Oceanotoga sp. sy52.</title>
        <authorList>
            <person name="Mori K."/>
        </authorList>
    </citation>
    <scope>NUCLEOTIDE SEQUENCE [LARGE SCALE GENOMIC DNA]</scope>
    <source>
        <strain evidence="3">sy52</strain>
    </source>
</reference>
<dbReference type="PANTHER" id="PTHR43421">
    <property type="entry name" value="METALLOPROTEASE PMBA"/>
    <property type="match status" value="1"/>
</dbReference>
<dbReference type="SUPFAM" id="SSF111283">
    <property type="entry name" value="Putative modulator of DNA gyrase, PmbA/TldD"/>
    <property type="match status" value="1"/>
</dbReference>
<accession>A0A7G1G807</accession>
<keyword evidence="3" id="KW-1185">Reference proteome</keyword>
<dbReference type="GO" id="GO:0006508">
    <property type="term" value="P:proteolysis"/>
    <property type="evidence" value="ECO:0007669"/>
    <property type="project" value="InterPro"/>
</dbReference>
<dbReference type="RefSeq" id="WP_190614109.1">
    <property type="nucleotide sequence ID" value="NZ_AP018712.1"/>
</dbReference>
<dbReference type="InParanoid" id="A0A7G1G807"/>
<dbReference type="InterPro" id="IPR045569">
    <property type="entry name" value="Metalloprtase-TldD/E_C"/>
</dbReference>
<dbReference type="Pfam" id="PF19289">
    <property type="entry name" value="PmbA_TldD_3rd"/>
    <property type="match status" value="1"/>
</dbReference>
<feature type="domain" description="Metalloprotease TldD/E C-terminal" evidence="1">
    <location>
        <begin position="226"/>
        <end position="430"/>
    </location>
</feature>
<evidence type="ECO:0000313" key="3">
    <source>
        <dbReference type="Proteomes" id="UP000516361"/>
    </source>
</evidence>
<dbReference type="InterPro" id="IPR036059">
    <property type="entry name" value="TldD/PmbA_sf"/>
</dbReference>
<dbReference type="InterPro" id="IPR047657">
    <property type="entry name" value="PmbA"/>
</dbReference>
<dbReference type="AlphaFoldDB" id="A0A7G1G807"/>
<name>A0A7G1G807_9BACT</name>
<evidence type="ECO:0000259" key="1">
    <source>
        <dbReference type="Pfam" id="PF19289"/>
    </source>
</evidence>
<dbReference type="PANTHER" id="PTHR43421:SF1">
    <property type="entry name" value="METALLOPROTEASE PMBA"/>
    <property type="match status" value="1"/>
</dbReference>
<organism evidence="2 3">
    <name type="scientific">Tepiditoga spiralis</name>
    <dbReference type="NCBI Taxonomy" id="2108365"/>
    <lineage>
        <taxon>Bacteria</taxon>
        <taxon>Thermotogati</taxon>
        <taxon>Thermotogota</taxon>
        <taxon>Thermotogae</taxon>
        <taxon>Petrotogales</taxon>
        <taxon>Petrotogaceae</taxon>
        <taxon>Tepiditoga</taxon>
    </lineage>
</organism>
<gene>
    <name evidence="2" type="ORF">OSSY52_16670</name>
</gene>
<protein>
    <recommendedName>
        <fullName evidence="1">Metalloprotease TldD/E C-terminal domain-containing protein</fullName>
    </recommendedName>
</protein>
<dbReference type="EMBL" id="AP018712">
    <property type="protein sequence ID" value="BBE31526.1"/>
    <property type="molecule type" value="Genomic_DNA"/>
</dbReference>
<dbReference type="GO" id="GO:0008237">
    <property type="term" value="F:metallopeptidase activity"/>
    <property type="evidence" value="ECO:0007669"/>
    <property type="project" value="InterPro"/>
</dbReference>
<evidence type="ECO:0000313" key="2">
    <source>
        <dbReference type="EMBL" id="BBE31526.1"/>
    </source>
</evidence>
<dbReference type="Proteomes" id="UP000516361">
    <property type="component" value="Chromosome"/>
</dbReference>